<dbReference type="InterPro" id="IPR010982">
    <property type="entry name" value="Lambda_DNA-bd_dom_sf"/>
</dbReference>
<dbReference type="Gene3D" id="1.10.260.40">
    <property type="entry name" value="lambda repressor-like DNA-binding domains"/>
    <property type="match status" value="1"/>
</dbReference>
<dbReference type="Pfam" id="PF19054">
    <property type="entry name" value="DUF5753"/>
    <property type="match status" value="1"/>
</dbReference>
<dbReference type="EMBL" id="RBKT01000001">
    <property type="protein sequence ID" value="RKR87983.1"/>
    <property type="molecule type" value="Genomic_DNA"/>
</dbReference>
<dbReference type="CDD" id="cd00093">
    <property type="entry name" value="HTH_XRE"/>
    <property type="match status" value="1"/>
</dbReference>
<dbReference type="InterPro" id="IPR043917">
    <property type="entry name" value="DUF5753"/>
</dbReference>
<dbReference type="SUPFAM" id="SSF47413">
    <property type="entry name" value="lambda repressor-like DNA-binding domains"/>
    <property type="match status" value="1"/>
</dbReference>
<dbReference type="PROSITE" id="PS50943">
    <property type="entry name" value="HTH_CROC1"/>
    <property type="match status" value="1"/>
</dbReference>
<dbReference type="RefSeq" id="WP_121156667.1">
    <property type="nucleotide sequence ID" value="NZ_RBKT01000001.1"/>
</dbReference>
<feature type="domain" description="HTH cro/C1-type" evidence="1">
    <location>
        <begin position="18"/>
        <end position="73"/>
    </location>
</feature>
<dbReference type="SMART" id="SM00530">
    <property type="entry name" value="HTH_XRE"/>
    <property type="match status" value="1"/>
</dbReference>
<dbReference type="OrthoDB" id="5177725at2"/>
<organism evidence="2 3">
    <name type="scientific">Micromonospora pisi</name>
    <dbReference type="NCBI Taxonomy" id="589240"/>
    <lineage>
        <taxon>Bacteria</taxon>
        <taxon>Bacillati</taxon>
        <taxon>Actinomycetota</taxon>
        <taxon>Actinomycetes</taxon>
        <taxon>Micromonosporales</taxon>
        <taxon>Micromonosporaceae</taxon>
        <taxon>Micromonospora</taxon>
    </lineage>
</organism>
<evidence type="ECO:0000259" key="1">
    <source>
        <dbReference type="PROSITE" id="PS50943"/>
    </source>
</evidence>
<dbReference type="Proteomes" id="UP000277671">
    <property type="component" value="Unassembled WGS sequence"/>
</dbReference>
<gene>
    <name evidence="2" type="ORF">BDK92_2286</name>
</gene>
<protein>
    <submittedName>
        <fullName evidence="2">Helix-turn-helix protein</fullName>
    </submittedName>
</protein>
<reference evidence="2 3" key="1">
    <citation type="submission" date="2018-10" db="EMBL/GenBank/DDBJ databases">
        <title>Sequencing the genomes of 1000 actinobacteria strains.</title>
        <authorList>
            <person name="Klenk H.-P."/>
        </authorList>
    </citation>
    <scope>NUCLEOTIDE SEQUENCE [LARGE SCALE GENOMIC DNA]</scope>
    <source>
        <strain evidence="2 3">DSM 45175</strain>
    </source>
</reference>
<dbReference type="AlphaFoldDB" id="A0A495JGH5"/>
<dbReference type="Pfam" id="PF13560">
    <property type="entry name" value="HTH_31"/>
    <property type="match status" value="1"/>
</dbReference>
<evidence type="ECO:0000313" key="2">
    <source>
        <dbReference type="EMBL" id="RKR87983.1"/>
    </source>
</evidence>
<sequence>MSTAFGPTVGRRRLRSAIRRAREASGLTQEQVALAMDWSLSKLIRIESGYVSISTNDVKALLHHYQVTDPAQVAKLVELARVARQRTWWSQYRDSVPPAYYAYIGLEAEASRLCFYQSVGMPGLLQTEAFAQAVVRSVIPNFSDASEAQASVALRLRRQREVLDRPDPPVIDVVLDEATLHRQTGGRDVIREQLLNLVRLGKVEHITVQVLPFTSTIYTPLGQFVIVCFDGSEETDAVYLESTGLEDVLDHPESVTSHLMTFEGLRRAAMSPAESLERIAAIAHDLA</sequence>
<accession>A0A495JGH5</accession>
<proteinExistence type="predicted"/>
<dbReference type="InterPro" id="IPR001387">
    <property type="entry name" value="Cro/C1-type_HTH"/>
</dbReference>
<dbReference type="GO" id="GO:0003677">
    <property type="term" value="F:DNA binding"/>
    <property type="evidence" value="ECO:0007669"/>
    <property type="project" value="InterPro"/>
</dbReference>
<name>A0A495JGH5_9ACTN</name>
<evidence type="ECO:0000313" key="3">
    <source>
        <dbReference type="Proteomes" id="UP000277671"/>
    </source>
</evidence>
<comment type="caution">
    <text evidence="2">The sequence shown here is derived from an EMBL/GenBank/DDBJ whole genome shotgun (WGS) entry which is preliminary data.</text>
</comment>
<keyword evidence="3" id="KW-1185">Reference proteome</keyword>